<protein>
    <submittedName>
        <fullName evidence="2">Uncharacterized protein</fullName>
    </submittedName>
</protein>
<keyword evidence="1" id="KW-0812">Transmembrane</keyword>
<organism evidence="2 3">
    <name type="scientific">Erwinia phage PhiEaH1</name>
    <dbReference type="NCBI Taxonomy" id="1401669"/>
    <lineage>
        <taxon>Viruses</taxon>
        <taxon>Duplodnaviria</taxon>
        <taxon>Heunggongvirae</taxon>
        <taxon>Uroviricota</taxon>
        <taxon>Caudoviricetes</taxon>
        <taxon>Chimalliviridae</taxon>
        <taxon>Iapetusvirus</taxon>
        <taxon>Iapetusvirus EaH1</taxon>
    </lineage>
</organism>
<keyword evidence="1" id="KW-0472">Membrane</keyword>
<dbReference type="GeneID" id="18501052"/>
<sequence>MNTNTDTKDIRINTLMTGRIGAVLEGFYCGFTPASVAHYILYMELRRGRDSRTKVMELPYFQTWSALRKRKMDEEEINLMVYPSLGELETQTLSEINGAVIVNRMDAAKTETLAGMRALVECVETKRLDGWEFNLFFEAVVLEAERLMDHIGITVARGKMGVHGKFYVLTHPSFAVEGEVK</sequence>
<evidence type="ECO:0000256" key="1">
    <source>
        <dbReference type="SAM" id="Phobius"/>
    </source>
</evidence>
<evidence type="ECO:0000313" key="3">
    <source>
        <dbReference type="Proteomes" id="UP000204235"/>
    </source>
</evidence>
<evidence type="ECO:0000313" key="2">
    <source>
        <dbReference type="EMBL" id="AGX01879.1"/>
    </source>
</evidence>
<proteinExistence type="predicted"/>
<keyword evidence="1" id="KW-1133">Transmembrane helix</keyword>
<accession>W8D082</accession>
<reference evidence="2 3" key="1">
    <citation type="journal article" date="2014" name="FEMS Microbiol. Lett.">
        <title>The genome of the Erwinia amylovora phage PhiEaH1 reveals greater diversity and broadens the applicability of phages for the treatment of fire blight.</title>
        <authorList>
            <person name="Meczker K."/>
            <person name="Domotor D."/>
            <person name="Vass J."/>
            <person name="Rakhely G."/>
            <person name="Schneider G."/>
            <person name="Kovacs T."/>
        </authorList>
    </citation>
    <scope>NUCLEOTIDE SEQUENCE [LARGE SCALE GENOMIC DNA]</scope>
</reference>
<dbReference type="KEGG" id="vg:18501052"/>
<dbReference type="EMBL" id="KF623294">
    <property type="protein sequence ID" value="AGX01879.1"/>
    <property type="molecule type" value="Genomic_DNA"/>
</dbReference>
<keyword evidence="3" id="KW-1185">Reference proteome</keyword>
<feature type="transmembrane region" description="Helical" evidence="1">
    <location>
        <begin position="20"/>
        <end position="42"/>
    </location>
</feature>
<name>W8D082_9CAUD</name>
<dbReference type="Proteomes" id="UP000204235">
    <property type="component" value="Segment"/>
</dbReference>
<dbReference type="RefSeq" id="YP_009010210.1">
    <property type="nucleotide sequence ID" value="NC_023610.1"/>
</dbReference>